<name>A0A1J9S2L3_9PEZI</name>
<dbReference type="OrthoDB" id="3945172at2759"/>
<keyword evidence="3" id="KW-1185">Reference proteome</keyword>
<accession>A0A1J9S2L3</accession>
<proteinExistence type="predicted"/>
<dbReference type="GeneID" id="31013418"/>
<feature type="compositionally biased region" description="Basic and acidic residues" evidence="1">
    <location>
        <begin position="54"/>
        <end position="69"/>
    </location>
</feature>
<dbReference type="Proteomes" id="UP000183809">
    <property type="component" value="Unassembled WGS sequence"/>
</dbReference>
<feature type="region of interest" description="Disordered" evidence="1">
    <location>
        <begin position="23"/>
        <end position="125"/>
    </location>
</feature>
<dbReference type="AlphaFoldDB" id="A0A1J9S2L3"/>
<comment type="caution">
    <text evidence="2">The sequence shown here is derived from an EMBL/GenBank/DDBJ whole genome shotgun (WGS) entry which is preliminary data.</text>
</comment>
<gene>
    <name evidence="2" type="ORF">BKCO1_240006</name>
</gene>
<protein>
    <submittedName>
        <fullName evidence="2">Uncharacterized protein</fullName>
    </submittedName>
</protein>
<dbReference type="EMBL" id="MNUE01000024">
    <property type="protein sequence ID" value="OJD34244.1"/>
    <property type="molecule type" value="Genomic_DNA"/>
</dbReference>
<reference evidence="2 3" key="1">
    <citation type="submission" date="2016-10" db="EMBL/GenBank/DDBJ databases">
        <title>Proteomics and genomics reveal pathogen-plant mechanisms compatible with a hemibiotrophic lifestyle of Diplodia corticola.</title>
        <authorList>
            <person name="Fernandes I."/>
            <person name="De Jonge R."/>
            <person name="Van De Peer Y."/>
            <person name="Devreese B."/>
            <person name="Alves A."/>
            <person name="Esteves A.C."/>
        </authorList>
    </citation>
    <scope>NUCLEOTIDE SEQUENCE [LARGE SCALE GENOMIC DNA]</scope>
    <source>
        <strain evidence="2 3">CBS 112549</strain>
    </source>
</reference>
<evidence type="ECO:0000313" key="2">
    <source>
        <dbReference type="EMBL" id="OJD34244.1"/>
    </source>
</evidence>
<dbReference type="RefSeq" id="XP_020130504.1">
    <property type="nucleotide sequence ID" value="XM_020273158.1"/>
</dbReference>
<evidence type="ECO:0000313" key="3">
    <source>
        <dbReference type="Proteomes" id="UP000183809"/>
    </source>
</evidence>
<organism evidence="2 3">
    <name type="scientific">Diplodia corticola</name>
    <dbReference type="NCBI Taxonomy" id="236234"/>
    <lineage>
        <taxon>Eukaryota</taxon>
        <taxon>Fungi</taxon>
        <taxon>Dikarya</taxon>
        <taxon>Ascomycota</taxon>
        <taxon>Pezizomycotina</taxon>
        <taxon>Dothideomycetes</taxon>
        <taxon>Dothideomycetes incertae sedis</taxon>
        <taxon>Botryosphaeriales</taxon>
        <taxon>Botryosphaeriaceae</taxon>
        <taxon>Diplodia</taxon>
    </lineage>
</organism>
<feature type="compositionally biased region" description="Polar residues" evidence="1">
    <location>
        <begin position="29"/>
        <end position="41"/>
    </location>
</feature>
<sequence>MATPSPSEFLTFYRRLTTHPSLRRGLAASATQTSRPLSTSIPRYGYGKAGNKTFSDEQHTTQKTDRSDVQNENSQAGREAHATGTGGTASSRRDERSSTARAKKEHPEAPDVVIGMQDERGGKGV</sequence>
<evidence type="ECO:0000256" key="1">
    <source>
        <dbReference type="SAM" id="MobiDB-lite"/>
    </source>
</evidence>